<dbReference type="InterPro" id="IPR003594">
    <property type="entry name" value="HATPase_dom"/>
</dbReference>
<dbReference type="Gene3D" id="2.130.10.10">
    <property type="entry name" value="YVTN repeat-like/Quinoprotein amine dehydrogenase"/>
    <property type="match status" value="3"/>
</dbReference>
<dbReference type="Gene3D" id="1.20.5.1930">
    <property type="match status" value="1"/>
</dbReference>
<comment type="caution">
    <text evidence="6">The sequence shown here is derived from an EMBL/GenBank/DDBJ whole genome shotgun (WGS) entry which is preliminary data.</text>
</comment>
<gene>
    <name evidence="6" type="ORF">FKV25_06705</name>
</gene>
<evidence type="ECO:0000313" key="6">
    <source>
        <dbReference type="EMBL" id="TQD46334.1"/>
    </source>
</evidence>
<dbReference type="SMART" id="SM00387">
    <property type="entry name" value="HATPase_c"/>
    <property type="match status" value="1"/>
</dbReference>
<dbReference type="Proteomes" id="UP000318212">
    <property type="component" value="Unassembled WGS sequence"/>
</dbReference>
<dbReference type="InterPro" id="IPR011123">
    <property type="entry name" value="Y_Y_Y"/>
</dbReference>
<dbReference type="PANTHER" id="PTHR24421">
    <property type="entry name" value="NITRATE/NITRITE SENSOR PROTEIN NARX-RELATED"/>
    <property type="match status" value="1"/>
</dbReference>
<dbReference type="SUPFAM" id="SSF63829">
    <property type="entry name" value="Calcium-dependent phosphotriesterase"/>
    <property type="match status" value="2"/>
</dbReference>
<dbReference type="CDD" id="cd16917">
    <property type="entry name" value="HATPase_UhpB-NarQ-NarX-like"/>
    <property type="match status" value="1"/>
</dbReference>
<keyword evidence="2 6" id="KW-0418">Kinase</keyword>
<dbReference type="GO" id="GO:0016020">
    <property type="term" value="C:membrane"/>
    <property type="evidence" value="ECO:0007669"/>
    <property type="project" value="InterPro"/>
</dbReference>
<dbReference type="SUPFAM" id="SSF55874">
    <property type="entry name" value="ATPase domain of HSP90 chaperone/DNA topoisomerase II/histidine kinase"/>
    <property type="match status" value="1"/>
</dbReference>
<accession>A0A508ACW7</accession>
<evidence type="ECO:0000256" key="3">
    <source>
        <dbReference type="ARBA" id="ARBA00023012"/>
    </source>
</evidence>
<dbReference type="GO" id="GO:0046983">
    <property type="term" value="F:protein dimerization activity"/>
    <property type="evidence" value="ECO:0007669"/>
    <property type="project" value="InterPro"/>
</dbReference>
<reference evidence="6 7" key="1">
    <citation type="submission" date="2019-06" db="EMBL/GenBank/DDBJ databases">
        <title>Lysobacter alkalisoli sp. nov. isolated from saline soil.</title>
        <authorList>
            <person name="Sun J.-Q."/>
            <person name="Xu L."/>
        </authorList>
    </citation>
    <scope>NUCLEOTIDE SEQUENCE [LARGE SCALE GENOMIC DNA]</scope>
    <source>
        <strain evidence="6 7">JCM 31130</strain>
    </source>
</reference>
<feature type="domain" description="Histidine kinase/HSP90-like ATPase" evidence="5">
    <location>
        <begin position="803"/>
        <end position="900"/>
    </location>
</feature>
<dbReference type="GO" id="GO:0000155">
    <property type="term" value="F:phosphorelay sensor kinase activity"/>
    <property type="evidence" value="ECO:0007669"/>
    <property type="project" value="InterPro"/>
</dbReference>
<evidence type="ECO:0000313" key="7">
    <source>
        <dbReference type="Proteomes" id="UP000318212"/>
    </source>
</evidence>
<evidence type="ECO:0000256" key="2">
    <source>
        <dbReference type="ARBA" id="ARBA00022777"/>
    </source>
</evidence>
<keyword evidence="3" id="KW-0902">Two-component regulatory system</keyword>
<dbReference type="Pfam" id="PF07495">
    <property type="entry name" value="Y_Y_Y"/>
    <property type="match status" value="1"/>
</dbReference>
<protein>
    <submittedName>
        <fullName evidence="6">Histidine kinase</fullName>
    </submittedName>
</protein>
<evidence type="ECO:0000259" key="5">
    <source>
        <dbReference type="SMART" id="SM00387"/>
    </source>
</evidence>
<dbReference type="InterPro" id="IPR011712">
    <property type="entry name" value="Sig_transdc_His_kin_sub3_dim/P"/>
</dbReference>
<keyword evidence="1" id="KW-0808">Transferase</keyword>
<keyword evidence="4" id="KW-0812">Transmembrane</keyword>
<dbReference type="Pfam" id="PF02518">
    <property type="entry name" value="HATPase_c"/>
    <property type="match status" value="1"/>
</dbReference>
<feature type="transmembrane region" description="Helical" evidence="4">
    <location>
        <begin position="661"/>
        <end position="680"/>
    </location>
</feature>
<keyword evidence="4" id="KW-1133">Transmembrane helix</keyword>
<dbReference type="InterPro" id="IPR036890">
    <property type="entry name" value="HATPase_C_sf"/>
</dbReference>
<dbReference type="InterPro" id="IPR015943">
    <property type="entry name" value="WD40/YVTN_repeat-like_dom_sf"/>
</dbReference>
<sequence>MTPPSGGHWLSGNVTALLLRDDTDLWVGYFGGGTSHLHHGRLEHYPPGPGFPAGAVYRLAEDGEGTVWAATSGGLAAWRGGDWARIGEAEGVPAGPVFWVHVDRSETLWAATGERLLRRRPGSPRFEASDFDIGIEAVMAEADDGQMWLSDATHGTRRILQQDGRFSAEAAPALADIAAKRMAVARDGQLWLTDARNGGAVRWTPDRGVEAFGRRDGLGSDMAVPVLEDIEGNMWIGTNLGLNRFRRRDAMMLAPTLETAHHGLGLATSRGGMVVGTGERLLRERDGTWRDAMAIPEVLSIAGGTGDELWLLGRALWRLRGARLEEVPLPTPTAVTTYDVLAMAAAPDGALWVSLLDRGLFRHAAGAWQRVLPTTTLQPRVLAFDAAGRLWMAERHGQVAWWRDGHFRRMTREGLEMGDVTALYPGRRHFLVAGERGLARFDGIRFRTLGANAVPELGAVTGIAEDADGGLWLNGIRGVVQLPHREATRAFARLQPPSIRLFDERDGLLGVAVQSSSTPTLLKGRDGRVWVSTNQGVAWIDPARVGRNTHAPRVMMRSISTANTEFPAGPRVVLPPRTRNVEIGYGATSLGVPERVAFRYRLLGVDDGWQEAGPRRQVFYTNLGPGEYRFEVMAANEDGVWSLAPASQALYIQPAFQQTRGFAVLCVLAIVALLWLAYYLRLRQLGMHIRGRLQERHAERERIARELHDTLLQSIQGLILRFQAVADTLPSLDPARSAMEHALQRADEVLVEGRDRVLDLRATAPDAGHLEELLGQVAAELREPGGPDIEVSAQGDAEALDPIVRDELYRIGREAMLNAYRHAGAGRICATVEYGRRELRLRIFDDGVGIADDTLERGGRPGHWGLNGMRERASRIGARLRIWSRAGAGTEVELRIDAGSAYRPCLRSSRWSWLRTAFGGTPS</sequence>
<name>A0A508ACW7_9GAMM</name>
<dbReference type="Gene3D" id="2.60.40.10">
    <property type="entry name" value="Immunoglobulins"/>
    <property type="match status" value="1"/>
</dbReference>
<dbReference type="InterPro" id="IPR050482">
    <property type="entry name" value="Sensor_HK_TwoCompSys"/>
</dbReference>
<organism evidence="6 7">
    <name type="scientific">Marilutibacter aestuarii</name>
    <dbReference type="NCBI Taxonomy" id="1706195"/>
    <lineage>
        <taxon>Bacteria</taxon>
        <taxon>Pseudomonadati</taxon>
        <taxon>Pseudomonadota</taxon>
        <taxon>Gammaproteobacteria</taxon>
        <taxon>Lysobacterales</taxon>
        <taxon>Lysobacteraceae</taxon>
        <taxon>Marilutibacter</taxon>
    </lineage>
</organism>
<keyword evidence="4" id="KW-0472">Membrane</keyword>
<proteinExistence type="predicted"/>
<keyword evidence="7" id="KW-1185">Reference proteome</keyword>
<dbReference type="PANTHER" id="PTHR24421:SF62">
    <property type="entry name" value="SENSORY TRANSDUCTION HISTIDINE KINASE"/>
    <property type="match status" value="1"/>
</dbReference>
<dbReference type="Pfam" id="PF07730">
    <property type="entry name" value="HisKA_3"/>
    <property type="match status" value="1"/>
</dbReference>
<evidence type="ECO:0000256" key="4">
    <source>
        <dbReference type="SAM" id="Phobius"/>
    </source>
</evidence>
<dbReference type="InterPro" id="IPR013783">
    <property type="entry name" value="Ig-like_fold"/>
</dbReference>
<dbReference type="Gene3D" id="3.30.565.10">
    <property type="entry name" value="Histidine kinase-like ATPase, C-terminal domain"/>
    <property type="match status" value="1"/>
</dbReference>
<dbReference type="EMBL" id="VICE01000066">
    <property type="protein sequence ID" value="TQD46334.1"/>
    <property type="molecule type" value="Genomic_DNA"/>
</dbReference>
<dbReference type="AlphaFoldDB" id="A0A508ACW7"/>
<evidence type="ECO:0000256" key="1">
    <source>
        <dbReference type="ARBA" id="ARBA00022679"/>
    </source>
</evidence>